<evidence type="ECO:0000256" key="1">
    <source>
        <dbReference type="SAM" id="MobiDB-lite"/>
    </source>
</evidence>
<sequence>MASYEADCEDLSGDESWETDTATTFLSNRPATTTTTTTTTQPLYAFNDPMPHGQAPLLPPPMHAIEELETADDPAAYSDDSEYSLDYEYLGPRNPNYRPRDDADSDASELSDADLDMQQAENDRETAAATTATATTAGFDMWDEDPYSTNDYTWESNDMRLTWFIKARKTQLAQLDAMAPWHRTSFWRKEKGWPRQLPSSCSTTNHDQSANALCLVLGNYGLSEQLYAIYRNRILECGRPIIMDKRRQQHQHHYPSINRGGGGGRWMGEQRAKQDPLTWIDSDQRSSSSSSTSIRIQGSSTMDMDGKGNNNNNNNNGSSSSSSSSHQQQQPLPTTTTTTTTTTTMTTSNHEGGSDDNSNSGTSSNGSKFCETHLSVSLRRSSTSDHPTYNHMLTSSSSSGDGNNNHDHASTGIISKFVPFTKYIRRADFPPVFRQDSYMALEFEPLCLAQKYGYMAIGGLEGEFELYCCHDQEHPPRKIWGTKFKSKNNVQLMTNSVQIVRLSRLDQPNVYDHMLIVCMNEAGVLLYRLPPHHDCLEQQHHHQQVVQLYTHLRSFDNVPINDAKVSFDQRQMVCVGDDRYVFLFDLVHDAATGSVVFTNQRKLVVPVHRLQGGGGGVGEHPAGEMPYSSQYVSWSQSSRHFAHTSDTHNHVLVWRAETQQVLYSIDAAGYTYAIAFHPRLEGVLAFTNRYGYLHTINLEEAILATTTSSSLHQHTQQQQQVVNILDLDHTPPLSASSHHDNNNDQERLAAHQEITMIAFRGERDRRLRILAKINGIQWSRDGKYLYVATKKRVLAYEFLMTSRSVSSLVELTGDKVREIFERFDSATREQDNNNNNKRMNMTSRKRKRIDKKNISTRPSKDPKIRATAWFTKWSLVPPHLRHTVLKESNLASHW</sequence>
<feature type="compositionally biased region" description="Low complexity" evidence="1">
    <location>
        <begin position="309"/>
        <end position="367"/>
    </location>
</feature>
<feature type="region of interest" description="Disordered" evidence="1">
    <location>
        <begin position="247"/>
        <end position="368"/>
    </location>
</feature>
<organism evidence="2 3">
    <name type="scientific">Lichtheimia corymbifera JMRC:FSU:9682</name>
    <dbReference type="NCBI Taxonomy" id="1263082"/>
    <lineage>
        <taxon>Eukaryota</taxon>
        <taxon>Fungi</taxon>
        <taxon>Fungi incertae sedis</taxon>
        <taxon>Mucoromycota</taxon>
        <taxon>Mucoromycotina</taxon>
        <taxon>Mucoromycetes</taxon>
        <taxon>Mucorales</taxon>
        <taxon>Lichtheimiaceae</taxon>
        <taxon>Lichtheimia</taxon>
    </lineage>
</organism>
<dbReference type="EMBL" id="CBTN010000016">
    <property type="protein sequence ID" value="CDH53270.1"/>
    <property type="molecule type" value="Genomic_DNA"/>
</dbReference>
<keyword evidence="3" id="KW-1185">Reference proteome</keyword>
<gene>
    <name evidence="2" type="ORF">LCOR_04641.1</name>
</gene>
<dbReference type="InterPro" id="IPR015943">
    <property type="entry name" value="WD40/YVTN_repeat-like_dom_sf"/>
</dbReference>
<proteinExistence type="predicted"/>
<dbReference type="OrthoDB" id="418169at2759"/>
<feature type="region of interest" description="Disordered" evidence="1">
    <location>
        <begin position="827"/>
        <end position="860"/>
    </location>
</feature>
<name>A0A068RU66_9FUNG</name>
<feature type="region of interest" description="Disordered" evidence="1">
    <location>
        <begin position="380"/>
        <end position="407"/>
    </location>
</feature>
<dbReference type="PANTHER" id="PTHR43991">
    <property type="entry name" value="WD REPEAT PROTEIN (AFU_ORTHOLOGUE AFUA_8G05640)-RELATED"/>
    <property type="match status" value="1"/>
</dbReference>
<evidence type="ECO:0000313" key="2">
    <source>
        <dbReference type="EMBL" id="CDH53270.1"/>
    </source>
</evidence>
<dbReference type="InterPro" id="IPR036322">
    <property type="entry name" value="WD40_repeat_dom_sf"/>
</dbReference>
<feature type="compositionally biased region" description="Low complexity" evidence="1">
    <location>
        <begin position="832"/>
        <end position="842"/>
    </location>
</feature>
<dbReference type="PANTHER" id="PTHR43991:SF9">
    <property type="entry name" value="DUF2415 DOMAIN-CONTAINING PROTEIN"/>
    <property type="match status" value="1"/>
</dbReference>
<evidence type="ECO:0000313" key="3">
    <source>
        <dbReference type="Proteomes" id="UP000027586"/>
    </source>
</evidence>
<accession>A0A068RU66</accession>
<dbReference type="VEuPathDB" id="FungiDB:LCOR_04641.1"/>
<comment type="caution">
    <text evidence="2">The sequence shown here is derived from an EMBL/GenBank/DDBJ whole genome shotgun (WGS) entry which is preliminary data.</text>
</comment>
<dbReference type="Gene3D" id="2.130.10.10">
    <property type="entry name" value="YVTN repeat-like/Quinoprotein amine dehydrogenase"/>
    <property type="match status" value="1"/>
</dbReference>
<feature type="compositionally biased region" description="Low complexity" evidence="1">
    <location>
        <begin position="285"/>
        <end position="301"/>
    </location>
</feature>
<feature type="region of interest" description="Disordered" evidence="1">
    <location>
        <begin position="26"/>
        <end position="60"/>
    </location>
</feature>
<dbReference type="Proteomes" id="UP000027586">
    <property type="component" value="Unassembled WGS sequence"/>
</dbReference>
<protein>
    <submittedName>
        <fullName evidence="2">Uncharacterized protein</fullName>
    </submittedName>
</protein>
<feature type="compositionally biased region" description="Polar residues" evidence="1">
    <location>
        <begin position="380"/>
        <end position="394"/>
    </location>
</feature>
<dbReference type="AlphaFoldDB" id="A0A068RU66"/>
<dbReference type="SUPFAM" id="SSF50978">
    <property type="entry name" value="WD40 repeat-like"/>
    <property type="match status" value="1"/>
</dbReference>
<feature type="region of interest" description="Disordered" evidence="1">
    <location>
        <begin position="88"/>
        <end position="112"/>
    </location>
</feature>
<reference evidence="2" key="1">
    <citation type="submission" date="2013-08" db="EMBL/GenBank/DDBJ databases">
        <title>Gene expansion shapes genome architecture in the human pathogen Lichtheimia corymbifera: an evolutionary genomics analysis in the ancient terrestrial Mucorales (Mucoromycotina).</title>
        <authorList>
            <person name="Schwartze V.U."/>
            <person name="Winter S."/>
            <person name="Shelest E."/>
            <person name="Marcet-Houben M."/>
            <person name="Horn F."/>
            <person name="Wehner S."/>
            <person name="Hoffmann K."/>
            <person name="Riege K."/>
            <person name="Sammeth M."/>
            <person name="Nowrousian M."/>
            <person name="Valiante V."/>
            <person name="Linde J."/>
            <person name="Jacobsen I.D."/>
            <person name="Marz M."/>
            <person name="Brakhage A.A."/>
            <person name="Gabaldon T."/>
            <person name="Bocker S."/>
            <person name="Voigt K."/>
        </authorList>
    </citation>
    <scope>NUCLEOTIDE SEQUENCE [LARGE SCALE GENOMIC DNA]</scope>
    <source>
        <strain evidence="2">FSU 9682</strain>
    </source>
</reference>
<feature type="compositionally biased region" description="Acidic residues" evidence="1">
    <location>
        <begin position="103"/>
        <end position="112"/>
    </location>
</feature>